<organism evidence="2 3">
    <name type="scientific">Paraburkholderia phenazinium</name>
    <dbReference type="NCBI Taxonomy" id="60549"/>
    <lineage>
        <taxon>Bacteria</taxon>
        <taxon>Pseudomonadati</taxon>
        <taxon>Pseudomonadota</taxon>
        <taxon>Betaproteobacteria</taxon>
        <taxon>Burkholderiales</taxon>
        <taxon>Burkholderiaceae</taxon>
        <taxon>Paraburkholderia</taxon>
    </lineage>
</organism>
<feature type="domain" description="DUF4440" evidence="1">
    <location>
        <begin position="6"/>
        <end position="112"/>
    </location>
</feature>
<dbReference type="Gene3D" id="3.10.450.50">
    <property type="match status" value="1"/>
</dbReference>
<evidence type="ECO:0000259" key="1">
    <source>
        <dbReference type="Pfam" id="PF14534"/>
    </source>
</evidence>
<dbReference type="RefSeq" id="WP_074268713.1">
    <property type="nucleotide sequence ID" value="NZ_FSRM01000002.1"/>
</dbReference>
<dbReference type="OrthoDB" id="9152983at2"/>
<dbReference type="InterPro" id="IPR027843">
    <property type="entry name" value="DUF4440"/>
</dbReference>
<dbReference type="EMBL" id="FSRM01000002">
    <property type="protein sequence ID" value="SIO54925.1"/>
    <property type="molecule type" value="Genomic_DNA"/>
</dbReference>
<sequence>MDHKTLLAAYKDALATHRWEAVAPLIHEDACFIFSEGTYFGKAEIEGAIRATFDLIQGERYVIKDLVWTYVHDDSAACTYGFEWSGLIEGQPASGTGRGTTVVVRVGDGWQIIQEHLGPSATRPSHDV</sequence>
<accession>A0A1N6KEC4</accession>
<evidence type="ECO:0000313" key="3">
    <source>
        <dbReference type="Proteomes" id="UP000184693"/>
    </source>
</evidence>
<reference evidence="2 3" key="1">
    <citation type="submission" date="2016-11" db="EMBL/GenBank/DDBJ databases">
        <authorList>
            <person name="Jaros S."/>
            <person name="Januszkiewicz K."/>
            <person name="Wedrychowicz H."/>
        </authorList>
    </citation>
    <scope>NUCLEOTIDE SEQUENCE [LARGE SCALE GENOMIC DNA]</scope>
    <source>
        <strain evidence="2 3">GAS86</strain>
    </source>
</reference>
<dbReference type="Proteomes" id="UP000184693">
    <property type="component" value="Unassembled WGS sequence"/>
</dbReference>
<dbReference type="Pfam" id="PF14534">
    <property type="entry name" value="DUF4440"/>
    <property type="match status" value="1"/>
</dbReference>
<evidence type="ECO:0000313" key="2">
    <source>
        <dbReference type="EMBL" id="SIO54925.1"/>
    </source>
</evidence>
<dbReference type="SUPFAM" id="SSF54427">
    <property type="entry name" value="NTF2-like"/>
    <property type="match status" value="1"/>
</dbReference>
<protein>
    <recommendedName>
        <fullName evidence="1">DUF4440 domain-containing protein</fullName>
    </recommendedName>
</protein>
<dbReference type="AlphaFoldDB" id="A0A1N6KEC4"/>
<dbReference type="InterPro" id="IPR032710">
    <property type="entry name" value="NTF2-like_dom_sf"/>
</dbReference>
<name>A0A1N6KEC4_9BURK</name>
<gene>
    <name evidence="2" type="ORF">SAMN05444168_6974</name>
</gene>
<proteinExistence type="predicted"/>